<keyword evidence="1" id="KW-1133">Transmembrane helix</keyword>
<evidence type="ECO:0000256" key="2">
    <source>
        <dbReference type="SAM" id="SignalP"/>
    </source>
</evidence>
<name>D8LSU6_ECTSI</name>
<dbReference type="InParanoid" id="D8LSU6"/>
<feature type="transmembrane region" description="Helical" evidence="1">
    <location>
        <begin position="125"/>
        <end position="145"/>
    </location>
</feature>
<dbReference type="AlphaFoldDB" id="D8LSU6"/>
<feature type="signal peptide" evidence="2">
    <location>
        <begin position="1"/>
        <end position="23"/>
    </location>
</feature>
<reference evidence="3 4" key="1">
    <citation type="journal article" date="2010" name="Nature">
        <title>The Ectocarpus genome and the independent evolution of multicellularity in brown algae.</title>
        <authorList>
            <person name="Cock J.M."/>
            <person name="Sterck L."/>
            <person name="Rouze P."/>
            <person name="Scornet D."/>
            <person name="Allen A.E."/>
            <person name="Amoutzias G."/>
            <person name="Anthouard V."/>
            <person name="Artiguenave F."/>
            <person name="Aury J.M."/>
            <person name="Badger J.H."/>
            <person name="Beszteri B."/>
            <person name="Billiau K."/>
            <person name="Bonnet E."/>
            <person name="Bothwell J.H."/>
            <person name="Bowler C."/>
            <person name="Boyen C."/>
            <person name="Brownlee C."/>
            <person name="Carrano C.J."/>
            <person name="Charrier B."/>
            <person name="Cho G.Y."/>
            <person name="Coelho S.M."/>
            <person name="Collen J."/>
            <person name="Corre E."/>
            <person name="Da Silva C."/>
            <person name="Delage L."/>
            <person name="Delaroque N."/>
            <person name="Dittami S.M."/>
            <person name="Doulbeau S."/>
            <person name="Elias M."/>
            <person name="Farnham G."/>
            <person name="Gachon C.M."/>
            <person name="Gschloessl B."/>
            <person name="Heesch S."/>
            <person name="Jabbari K."/>
            <person name="Jubin C."/>
            <person name="Kawai H."/>
            <person name="Kimura K."/>
            <person name="Kloareg B."/>
            <person name="Kupper F.C."/>
            <person name="Lang D."/>
            <person name="Le Bail A."/>
            <person name="Leblanc C."/>
            <person name="Lerouge P."/>
            <person name="Lohr M."/>
            <person name="Lopez P.J."/>
            <person name="Martens C."/>
            <person name="Maumus F."/>
            <person name="Michel G."/>
            <person name="Miranda-Saavedra D."/>
            <person name="Morales J."/>
            <person name="Moreau H."/>
            <person name="Motomura T."/>
            <person name="Nagasato C."/>
            <person name="Napoli C.A."/>
            <person name="Nelson D.R."/>
            <person name="Nyvall-Collen P."/>
            <person name="Peters A.F."/>
            <person name="Pommier C."/>
            <person name="Potin P."/>
            <person name="Poulain J."/>
            <person name="Quesneville H."/>
            <person name="Read B."/>
            <person name="Rensing S.A."/>
            <person name="Ritter A."/>
            <person name="Rousvoal S."/>
            <person name="Samanta M."/>
            <person name="Samson G."/>
            <person name="Schroeder D.C."/>
            <person name="Segurens B."/>
            <person name="Strittmatter M."/>
            <person name="Tonon T."/>
            <person name="Tregear J.W."/>
            <person name="Valentin K."/>
            <person name="von Dassow P."/>
            <person name="Yamagishi T."/>
            <person name="Van de Peer Y."/>
            <person name="Wincker P."/>
        </authorList>
    </citation>
    <scope>NUCLEOTIDE SEQUENCE [LARGE SCALE GENOMIC DNA]</scope>
    <source>
        <strain evidence="4">Ec32 / CCAP1310/4</strain>
    </source>
</reference>
<keyword evidence="1" id="KW-0812">Transmembrane</keyword>
<dbReference type="EMBL" id="FN649760">
    <property type="protein sequence ID" value="CBN77873.1"/>
    <property type="molecule type" value="Genomic_DNA"/>
</dbReference>
<dbReference type="OrthoDB" id="10388805at2759"/>
<evidence type="ECO:0000313" key="4">
    <source>
        <dbReference type="Proteomes" id="UP000002630"/>
    </source>
</evidence>
<keyword evidence="1" id="KW-0472">Membrane</keyword>
<keyword evidence="2" id="KW-0732">Signal</keyword>
<protein>
    <submittedName>
        <fullName evidence="3">Uncharacterized protein</fullName>
    </submittedName>
</protein>
<accession>D8LSU6</accession>
<evidence type="ECO:0000313" key="3">
    <source>
        <dbReference type="EMBL" id="CBN77873.1"/>
    </source>
</evidence>
<feature type="chain" id="PRO_5003117517" evidence="2">
    <location>
        <begin position="24"/>
        <end position="160"/>
    </location>
</feature>
<dbReference type="Proteomes" id="UP000002630">
    <property type="component" value="Unassembled WGS sequence"/>
</dbReference>
<keyword evidence="4" id="KW-1185">Reference proteome</keyword>
<organism evidence="3 4">
    <name type="scientific">Ectocarpus siliculosus</name>
    <name type="common">Brown alga</name>
    <name type="synonym">Conferva siliculosa</name>
    <dbReference type="NCBI Taxonomy" id="2880"/>
    <lineage>
        <taxon>Eukaryota</taxon>
        <taxon>Sar</taxon>
        <taxon>Stramenopiles</taxon>
        <taxon>Ochrophyta</taxon>
        <taxon>PX clade</taxon>
        <taxon>Phaeophyceae</taxon>
        <taxon>Ectocarpales</taxon>
        <taxon>Ectocarpaceae</taxon>
        <taxon>Ectocarpus</taxon>
    </lineage>
</organism>
<evidence type="ECO:0000256" key="1">
    <source>
        <dbReference type="SAM" id="Phobius"/>
    </source>
</evidence>
<gene>
    <name evidence="3" type="ORF">Esi_0077_0003</name>
</gene>
<proteinExistence type="predicted"/>
<sequence length="160" mass="16344">MGFAKRRAAVMGLLVAGLAFASGKPAWGTDGEGLKNVKSGGHQKGAPGHKGLDGDLLDFDSVSPKDCANYLCVSSPDKATYYIEAGCPGQFADYEPDRDPEEPVDSYLGFSSSAGASTGVSTGTLLSLACASGVFAVGVGFVAGYKASPSFAYMRIPSLS</sequence>